<feature type="chain" id="PRO_5020275961" description="Alpha-carbonic anhydrase domain-containing protein" evidence="1">
    <location>
        <begin position="19"/>
        <end position="74"/>
    </location>
</feature>
<dbReference type="AlphaFoldDB" id="A0A4U5LYT2"/>
<organism evidence="2 3">
    <name type="scientific">Steinernema carpocapsae</name>
    <name type="common">Entomopathogenic nematode</name>
    <dbReference type="NCBI Taxonomy" id="34508"/>
    <lineage>
        <taxon>Eukaryota</taxon>
        <taxon>Metazoa</taxon>
        <taxon>Ecdysozoa</taxon>
        <taxon>Nematoda</taxon>
        <taxon>Chromadorea</taxon>
        <taxon>Rhabditida</taxon>
        <taxon>Tylenchina</taxon>
        <taxon>Panagrolaimomorpha</taxon>
        <taxon>Strongyloidoidea</taxon>
        <taxon>Steinernematidae</taxon>
        <taxon>Steinernema</taxon>
    </lineage>
</organism>
<accession>A0A4U5LYT2</accession>
<proteinExistence type="predicted"/>
<protein>
    <recommendedName>
        <fullName evidence="4">Alpha-carbonic anhydrase domain-containing protein</fullName>
    </recommendedName>
</protein>
<keyword evidence="1" id="KW-0732">Signal</keyword>
<evidence type="ECO:0008006" key="4">
    <source>
        <dbReference type="Google" id="ProtNLM"/>
    </source>
</evidence>
<dbReference type="EMBL" id="AZBU02000011">
    <property type="protein sequence ID" value="TKR61456.1"/>
    <property type="molecule type" value="Genomic_DNA"/>
</dbReference>
<sequence>MKLFIAAVIFQLVAATVAQIEPFHAQIVNNANSLRCGYQWPAIKEINIQSKSGKLLISVKTIGAGEMELVSSPP</sequence>
<gene>
    <name evidence="2" type="ORF">L596_028561</name>
</gene>
<comment type="caution">
    <text evidence="2">The sequence shown here is derived from an EMBL/GenBank/DDBJ whole genome shotgun (WGS) entry which is preliminary data.</text>
</comment>
<evidence type="ECO:0000313" key="3">
    <source>
        <dbReference type="Proteomes" id="UP000298663"/>
    </source>
</evidence>
<reference evidence="2 3" key="2">
    <citation type="journal article" date="2019" name="G3 (Bethesda)">
        <title>Hybrid Assembly of the Genome of the Entomopathogenic Nematode Steinernema carpocapsae Identifies the X-Chromosome.</title>
        <authorList>
            <person name="Serra L."/>
            <person name="Macchietto M."/>
            <person name="Macias-Munoz A."/>
            <person name="McGill C.J."/>
            <person name="Rodriguez I.M."/>
            <person name="Rodriguez B."/>
            <person name="Murad R."/>
            <person name="Mortazavi A."/>
        </authorList>
    </citation>
    <scope>NUCLEOTIDE SEQUENCE [LARGE SCALE GENOMIC DNA]</scope>
    <source>
        <strain evidence="2 3">ALL</strain>
    </source>
</reference>
<name>A0A4U5LYT2_STECR</name>
<keyword evidence="3" id="KW-1185">Reference proteome</keyword>
<evidence type="ECO:0000256" key="1">
    <source>
        <dbReference type="SAM" id="SignalP"/>
    </source>
</evidence>
<evidence type="ECO:0000313" key="2">
    <source>
        <dbReference type="EMBL" id="TKR61456.1"/>
    </source>
</evidence>
<reference evidence="2 3" key="1">
    <citation type="journal article" date="2015" name="Genome Biol.">
        <title>Comparative genomics of Steinernema reveals deeply conserved gene regulatory networks.</title>
        <authorList>
            <person name="Dillman A.R."/>
            <person name="Macchietto M."/>
            <person name="Porter C.F."/>
            <person name="Rogers A."/>
            <person name="Williams B."/>
            <person name="Antoshechkin I."/>
            <person name="Lee M.M."/>
            <person name="Goodwin Z."/>
            <person name="Lu X."/>
            <person name="Lewis E.E."/>
            <person name="Goodrich-Blair H."/>
            <person name="Stock S.P."/>
            <person name="Adams B.J."/>
            <person name="Sternberg P.W."/>
            <person name="Mortazavi A."/>
        </authorList>
    </citation>
    <scope>NUCLEOTIDE SEQUENCE [LARGE SCALE GENOMIC DNA]</scope>
    <source>
        <strain evidence="2 3">ALL</strain>
    </source>
</reference>
<feature type="signal peptide" evidence="1">
    <location>
        <begin position="1"/>
        <end position="18"/>
    </location>
</feature>
<dbReference type="Proteomes" id="UP000298663">
    <property type="component" value="Unassembled WGS sequence"/>
</dbReference>